<reference evidence="1" key="1">
    <citation type="submission" date="2019-01" db="EMBL/GenBank/DDBJ databases">
        <title>Genomic characterization of novel carbapenem resistance plasmid carrying blaIMP-6 in northern Osaka.</title>
        <authorList>
            <person name="Abe R."/>
            <person name="Akeda Y."/>
            <person name="Sugawara Y."/>
            <person name="Yamamoto N."/>
            <person name="Tomono K."/>
            <person name="Takeuchi D."/>
            <person name="Kawahara R."/>
            <person name="Hamada S."/>
        </authorList>
    </citation>
    <scope>NUCLEOTIDE SEQUENCE</scope>
    <source>
        <strain evidence="1">E196</strain>
        <plasmid evidence="1">pE196_IMP6</plasmid>
    </source>
</reference>
<geneLocation type="plasmid" evidence="1">
    <name>pE196_IMP6</name>
</geneLocation>
<protein>
    <submittedName>
        <fullName evidence="1">Uncharacterized protein</fullName>
    </submittedName>
</protein>
<keyword evidence="1" id="KW-0614">Plasmid</keyword>
<sequence>MSQYVIVWCFLVSSYGDHFDVIFIRECRFAVRCGLAVFSAAPPLIHRFCG</sequence>
<evidence type="ECO:0000313" key="1">
    <source>
        <dbReference type="EMBL" id="BBI29473.1"/>
    </source>
</evidence>
<dbReference type="EMBL" id="AP019405">
    <property type="protein sequence ID" value="BBI29473.1"/>
    <property type="molecule type" value="Genomic_DNA"/>
</dbReference>
<proteinExistence type="predicted"/>
<name>A0A455TMD2_KLEPN</name>
<dbReference type="AlphaFoldDB" id="A0A455TMD2"/>
<organism evidence="1">
    <name type="scientific">Klebsiella pneumoniae</name>
    <dbReference type="NCBI Taxonomy" id="573"/>
    <lineage>
        <taxon>Bacteria</taxon>
        <taxon>Pseudomonadati</taxon>
        <taxon>Pseudomonadota</taxon>
        <taxon>Gammaproteobacteria</taxon>
        <taxon>Enterobacterales</taxon>
        <taxon>Enterobacteriaceae</taxon>
        <taxon>Klebsiella/Raoultella group</taxon>
        <taxon>Klebsiella</taxon>
        <taxon>Klebsiella pneumoniae complex</taxon>
    </lineage>
</organism>
<accession>A0A455TMD2</accession>